<reference evidence="1" key="1">
    <citation type="submission" date="2014-11" db="EMBL/GenBank/DDBJ databases">
        <authorList>
            <person name="Amaro Gonzalez C."/>
        </authorList>
    </citation>
    <scope>NUCLEOTIDE SEQUENCE</scope>
</reference>
<evidence type="ECO:0000313" key="1">
    <source>
        <dbReference type="EMBL" id="JAH64747.1"/>
    </source>
</evidence>
<reference evidence="1" key="2">
    <citation type="journal article" date="2015" name="Fish Shellfish Immunol.">
        <title>Early steps in the European eel (Anguilla anguilla)-Vibrio vulnificus interaction in the gills: Role of the RtxA13 toxin.</title>
        <authorList>
            <person name="Callol A."/>
            <person name="Pajuelo D."/>
            <person name="Ebbesson L."/>
            <person name="Teles M."/>
            <person name="MacKenzie S."/>
            <person name="Amaro C."/>
        </authorList>
    </citation>
    <scope>NUCLEOTIDE SEQUENCE</scope>
</reference>
<dbReference type="AlphaFoldDB" id="A0A0E9UG68"/>
<accession>A0A0E9UG68</accession>
<dbReference type="EMBL" id="GBXM01043830">
    <property type="protein sequence ID" value="JAH64747.1"/>
    <property type="molecule type" value="Transcribed_RNA"/>
</dbReference>
<proteinExistence type="predicted"/>
<name>A0A0E9UG68_ANGAN</name>
<protein>
    <submittedName>
        <fullName evidence="1">Uncharacterized protein</fullName>
    </submittedName>
</protein>
<sequence length="24" mass="2624">MHALVKDPMLLVTFFVSSYSGPAL</sequence>
<organism evidence="1">
    <name type="scientific">Anguilla anguilla</name>
    <name type="common">European freshwater eel</name>
    <name type="synonym">Muraena anguilla</name>
    <dbReference type="NCBI Taxonomy" id="7936"/>
    <lineage>
        <taxon>Eukaryota</taxon>
        <taxon>Metazoa</taxon>
        <taxon>Chordata</taxon>
        <taxon>Craniata</taxon>
        <taxon>Vertebrata</taxon>
        <taxon>Euteleostomi</taxon>
        <taxon>Actinopterygii</taxon>
        <taxon>Neopterygii</taxon>
        <taxon>Teleostei</taxon>
        <taxon>Anguilliformes</taxon>
        <taxon>Anguillidae</taxon>
        <taxon>Anguilla</taxon>
    </lineage>
</organism>